<dbReference type="Gene3D" id="3.40.50.720">
    <property type="entry name" value="NAD(P)-binding Rossmann-like Domain"/>
    <property type="match status" value="1"/>
</dbReference>
<dbReference type="GO" id="GO:0016772">
    <property type="term" value="F:transferase activity, transferring phosphorus-containing groups"/>
    <property type="evidence" value="ECO:0007669"/>
    <property type="project" value="InterPro"/>
</dbReference>
<dbReference type="AlphaFoldDB" id="A0AAE4R7H1"/>
<evidence type="ECO:0000259" key="3">
    <source>
        <dbReference type="Pfam" id="PF01370"/>
    </source>
</evidence>
<proteinExistence type="predicted"/>
<evidence type="ECO:0000256" key="1">
    <source>
        <dbReference type="SAM" id="MobiDB-lite"/>
    </source>
</evidence>
<dbReference type="InterPro" id="IPR051549">
    <property type="entry name" value="PEP_Utilizing_Enz"/>
</dbReference>
<dbReference type="InterPro" id="IPR036637">
    <property type="entry name" value="Phosphohistidine_dom_sf"/>
</dbReference>
<comment type="caution">
    <text evidence="4">The sequence shown here is derived from an EMBL/GenBank/DDBJ whole genome shotgun (WGS) entry which is preliminary data.</text>
</comment>
<dbReference type="Gene3D" id="3.50.30.10">
    <property type="entry name" value="Phosphohistidine domain"/>
    <property type="match status" value="1"/>
</dbReference>
<dbReference type="Pfam" id="PF01370">
    <property type="entry name" value="Epimerase"/>
    <property type="match status" value="1"/>
</dbReference>
<dbReference type="PANTHER" id="PTHR43615">
    <property type="entry name" value="PHOSPHOENOLPYRUVATE SYNTHASE-RELATED"/>
    <property type="match status" value="1"/>
</dbReference>
<evidence type="ECO:0000313" key="5">
    <source>
        <dbReference type="Proteomes" id="UP001185922"/>
    </source>
</evidence>
<feature type="domain" description="NAD-dependent epimerase/dehydratase" evidence="3">
    <location>
        <begin position="3"/>
        <end position="218"/>
    </location>
</feature>
<organism evidence="4 5">
    <name type="scientific">Gordonia amicalis</name>
    <dbReference type="NCBI Taxonomy" id="89053"/>
    <lineage>
        <taxon>Bacteria</taxon>
        <taxon>Bacillati</taxon>
        <taxon>Actinomycetota</taxon>
        <taxon>Actinomycetes</taxon>
        <taxon>Mycobacteriales</taxon>
        <taxon>Gordoniaceae</taxon>
        <taxon>Gordonia</taxon>
    </lineage>
</organism>
<dbReference type="InterPro" id="IPR001509">
    <property type="entry name" value="Epimerase_deHydtase"/>
</dbReference>
<dbReference type="InterPro" id="IPR008279">
    <property type="entry name" value="PEP-util_enz_mobile_dom"/>
</dbReference>
<dbReference type="SUPFAM" id="SSF51735">
    <property type="entry name" value="NAD(P)-binding Rossmann-fold domains"/>
    <property type="match status" value="1"/>
</dbReference>
<evidence type="ECO:0000313" key="4">
    <source>
        <dbReference type="EMBL" id="MDV6314459.1"/>
    </source>
</evidence>
<dbReference type="Proteomes" id="UP001185922">
    <property type="component" value="Unassembled WGS sequence"/>
</dbReference>
<name>A0AAE4R7H1_9ACTN</name>
<dbReference type="EMBL" id="JAWLKH010000034">
    <property type="protein sequence ID" value="MDV6314459.1"/>
    <property type="molecule type" value="Genomic_DNA"/>
</dbReference>
<dbReference type="InterPro" id="IPR036291">
    <property type="entry name" value="NAD(P)-bd_dom_sf"/>
</dbReference>
<dbReference type="SUPFAM" id="SSF52009">
    <property type="entry name" value="Phosphohistidine domain"/>
    <property type="match status" value="1"/>
</dbReference>
<protein>
    <submittedName>
        <fullName evidence="4">NAD-dependent epimerase/dehydratase family protein</fullName>
    </submittedName>
</protein>
<accession>A0AAE4R7H1</accession>
<evidence type="ECO:0000259" key="2">
    <source>
        <dbReference type="Pfam" id="PF00391"/>
    </source>
</evidence>
<feature type="domain" description="PEP-utilising enzyme mobile" evidence="2">
    <location>
        <begin position="800"/>
        <end position="870"/>
    </location>
</feature>
<dbReference type="RefSeq" id="WP_317510392.1">
    <property type="nucleotide sequence ID" value="NZ_JAWLKH010000034.1"/>
</dbReference>
<dbReference type="Pfam" id="PF00391">
    <property type="entry name" value="PEP-utilizers"/>
    <property type="match status" value="1"/>
</dbReference>
<feature type="region of interest" description="Disordered" evidence="1">
    <location>
        <begin position="114"/>
        <end position="137"/>
    </location>
</feature>
<reference evidence="4" key="1">
    <citation type="submission" date="2023-10" db="EMBL/GenBank/DDBJ databases">
        <title>Development of a sustainable strategy for remediation of hydrocarbon-contaminated territories based on the waste exchange concept.</title>
        <authorList>
            <person name="Krivoruchko A."/>
        </authorList>
    </citation>
    <scope>NUCLEOTIDE SEQUENCE</scope>
    <source>
        <strain evidence="4">IEGM 1279</strain>
    </source>
</reference>
<gene>
    <name evidence="4" type="ORF">R3Q15_21685</name>
</gene>
<sequence length="890" mass="94083">MRVLITGVSGLVGRTTAARLVGAGHDVVGLSRSAPLELPSQVTHVRGDISDDAVLTEACEGIDAVIHCAFMLDAREGLDAMERTNVGGTRKLIAAAEKAGARRAIFLSSVTVYGPRSSEDEPPRTEASGATPHPDQPYAVHKAECERLFEQSSMSSVLVRAAIILGRGTDNRLQENLAGANHIGASGPEYPWQVIHHDDVAAFLALAITSDQEGVVNLAADEPVSQRRIAEMLDRKLLALPRGAMINAAKVAGGMLHITAGEVAAALRMPMGDLTELHEKWGFTAVWNGPDTVLDTRLAVVGRTTSRGRVVAARGRIPYLHQIVAADAPPADGAPLAYSGPEDLRGEFDTPIDRRFPVYSQTNLAEALPGPSTALTLDVQGRALRGTTSAVAELLGLPGALRTEASARLQAVDAHRMYINASATYHVSLAMPGTNPDELAAQFTGTHADELPGGQAAIEGTFTPPAQSAAAKAKSAAAVGARVVSLVRTSELDVDEVRAQTTRLEGFLDELDTMSDAKLQQVLLLAGDLLAYAWTVQGVVNLLGGAALTVASKNSDENLDLGDDLESGATLRGVRELALAAAADPDILALLADRSPGLPDRVAQQAPDFWKKVSRALDRFGHRGPAESEFDARSFSDDVHSFLVTVGRAAAGAEAKPEHSGAPRKLSVPQRIAAKLLRQREQNRDRCVRLTWIMRRLVREQGRRLAAQGRIDAPDDLFHLTLGVLINPPEGVRETIARRKAEREKLEQLHMPPIFAEKWQAAEVLKPLGAGEKLGGIGICGGEVVGRARIVEPHTIDDVEPGEIMIAHVTDIGYTALFGHVAAVVTDIGGVMSHAAVVAREFGVACVVDTQVAASRIPNGALVEVDGAAGTITVLEVGSADQAALVSNPG</sequence>
<dbReference type="PANTHER" id="PTHR43615:SF1">
    <property type="entry name" value="PPDK_N DOMAIN-CONTAINING PROTEIN"/>
    <property type="match status" value="1"/>
</dbReference>